<evidence type="ECO:0008006" key="4">
    <source>
        <dbReference type="Google" id="ProtNLM"/>
    </source>
</evidence>
<gene>
    <name evidence="2" type="ORF">L210DRAFT_2080818</name>
</gene>
<accession>A0AAD4BWI8</accession>
<reference evidence="2" key="1">
    <citation type="submission" date="2019-10" db="EMBL/GenBank/DDBJ databases">
        <authorList>
            <consortium name="DOE Joint Genome Institute"/>
            <person name="Kuo A."/>
            <person name="Miyauchi S."/>
            <person name="Kiss E."/>
            <person name="Drula E."/>
            <person name="Kohler A."/>
            <person name="Sanchez-Garcia M."/>
            <person name="Andreopoulos B."/>
            <person name="Barry K.W."/>
            <person name="Bonito G."/>
            <person name="Buee M."/>
            <person name="Carver A."/>
            <person name="Chen C."/>
            <person name="Cichocki N."/>
            <person name="Clum A."/>
            <person name="Culley D."/>
            <person name="Crous P.W."/>
            <person name="Fauchery L."/>
            <person name="Girlanda M."/>
            <person name="Hayes R."/>
            <person name="Keri Z."/>
            <person name="LaButti K."/>
            <person name="Lipzen A."/>
            <person name="Lombard V."/>
            <person name="Magnuson J."/>
            <person name="Maillard F."/>
            <person name="Morin E."/>
            <person name="Murat C."/>
            <person name="Nolan M."/>
            <person name="Ohm R."/>
            <person name="Pangilinan J."/>
            <person name="Pereira M."/>
            <person name="Perotto S."/>
            <person name="Peter M."/>
            <person name="Riley R."/>
            <person name="Sitrit Y."/>
            <person name="Stielow B."/>
            <person name="Szollosi G."/>
            <person name="Zifcakova L."/>
            <person name="Stursova M."/>
            <person name="Spatafora J.W."/>
            <person name="Tedersoo L."/>
            <person name="Vaario L.-M."/>
            <person name="Yamada A."/>
            <person name="Yan M."/>
            <person name="Wang P."/>
            <person name="Xu J."/>
            <person name="Bruns T."/>
            <person name="Baldrian P."/>
            <person name="Vilgalys R."/>
            <person name="Henrissat B."/>
            <person name="Grigoriev I.V."/>
            <person name="Hibbett D."/>
            <person name="Nagy L.G."/>
            <person name="Martin F.M."/>
        </authorList>
    </citation>
    <scope>NUCLEOTIDE SEQUENCE</scope>
    <source>
        <strain evidence="2">BED1</strain>
    </source>
</reference>
<dbReference type="EMBL" id="WHUW01000010">
    <property type="protein sequence ID" value="KAF8441575.1"/>
    <property type="molecule type" value="Genomic_DNA"/>
</dbReference>
<proteinExistence type="predicted"/>
<dbReference type="AlphaFoldDB" id="A0AAD4BWI8"/>
<keyword evidence="1" id="KW-0732">Signal</keyword>
<evidence type="ECO:0000256" key="1">
    <source>
        <dbReference type="SAM" id="SignalP"/>
    </source>
</evidence>
<reference evidence="2" key="2">
    <citation type="journal article" date="2020" name="Nat. Commun.">
        <title>Large-scale genome sequencing of mycorrhizal fungi provides insights into the early evolution of symbiotic traits.</title>
        <authorList>
            <person name="Miyauchi S."/>
            <person name="Kiss E."/>
            <person name="Kuo A."/>
            <person name="Drula E."/>
            <person name="Kohler A."/>
            <person name="Sanchez-Garcia M."/>
            <person name="Morin E."/>
            <person name="Andreopoulos B."/>
            <person name="Barry K.W."/>
            <person name="Bonito G."/>
            <person name="Buee M."/>
            <person name="Carver A."/>
            <person name="Chen C."/>
            <person name="Cichocki N."/>
            <person name="Clum A."/>
            <person name="Culley D."/>
            <person name="Crous P.W."/>
            <person name="Fauchery L."/>
            <person name="Girlanda M."/>
            <person name="Hayes R.D."/>
            <person name="Keri Z."/>
            <person name="LaButti K."/>
            <person name="Lipzen A."/>
            <person name="Lombard V."/>
            <person name="Magnuson J."/>
            <person name="Maillard F."/>
            <person name="Murat C."/>
            <person name="Nolan M."/>
            <person name="Ohm R.A."/>
            <person name="Pangilinan J."/>
            <person name="Pereira M.F."/>
            <person name="Perotto S."/>
            <person name="Peter M."/>
            <person name="Pfister S."/>
            <person name="Riley R."/>
            <person name="Sitrit Y."/>
            <person name="Stielow J.B."/>
            <person name="Szollosi G."/>
            <person name="Zifcakova L."/>
            <person name="Stursova M."/>
            <person name="Spatafora J.W."/>
            <person name="Tedersoo L."/>
            <person name="Vaario L.M."/>
            <person name="Yamada A."/>
            <person name="Yan M."/>
            <person name="Wang P."/>
            <person name="Xu J."/>
            <person name="Bruns T."/>
            <person name="Baldrian P."/>
            <person name="Vilgalys R."/>
            <person name="Dunand C."/>
            <person name="Henrissat B."/>
            <person name="Grigoriev I.V."/>
            <person name="Hibbett D."/>
            <person name="Nagy L.G."/>
            <person name="Martin F.M."/>
        </authorList>
    </citation>
    <scope>NUCLEOTIDE SEQUENCE</scope>
    <source>
        <strain evidence="2">BED1</strain>
    </source>
</reference>
<evidence type="ECO:0000313" key="2">
    <source>
        <dbReference type="EMBL" id="KAF8441575.1"/>
    </source>
</evidence>
<sequence>MRGTRGTSMAALYGLFLSFFRHVISFSLIAPAPYECNACSLSTFPSSTACKYRDTFLTWSASDSVMASASSERTHAAEPANAWAVNKQGIDCEIPGIFRVFHSFIDSENRHEAK</sequence>
<keyword evidence="3" id="KW-1185">Reference proteome</keyword>
<dbReference type="Proteomes" id="UP001194468">
    <property type="component" value="Unassembled WGS sequence"/>
</dbReference>
<organism evidence="2 3">
    <name type="scientific">Boletus edulis BED1</name>
    <dbReference type="NCBI Taxonomy" id="1328754"/>
    <lineage>
        <taxon>Eukaryota</taxon>
        <taxon>Fungi</taxon>
        <taxon>Dikarya</taxon>
        <taxon>Basidiomycota</taxon>
        <taxon>Agaricomycotina</taxon>
        <taxon>Agaricomycetes</taxon>
        <taxon>Agaricomycetidae</taxon>
        <taxon>Boletales</taxon>
        <taxon>Boletineae</taxon>
        <taxon>Boletaceae</taxon>
        <taxon>Boletoideae</taxon>
        <taxon>Boletus</taxon>
    </lineage>
</organism>
<name>A0AAD4BWI8_BOLED</name>
<comment type="caution">
    <text evidence="2">The sequence shown here is derived from an EMBL/GenBank/DDBJ whole genome shotgun (WGS) entry which is preliminary data.</text>
</comment>
<protein>
    <recommendedName>
        <fullName evidence="4">Secreted protein</fullName>
    </recommendedName>
</protein>
<feature type="signal peptide" evidence="1">
    <location>
        <begin position="1"/>
        <end position="25"/>
    </location>
</feature>
<evidence type="ECO:0000313" key="3">
    <source>
        <dbReference type="Proteomes" id="UP001194468"/>
    </source>
</evidence>
<feature type="chain" id="PRO_5042076065" description="Secreted protein" evidence="1">
    <location>
        <begin position="26"/>
        <end position="114"/>
    </location>
</feature>